<keyword evidence="8" id="KW-1185">Reference proteome</keyword>
<comment type="similarity">
    <text evidence="2">Belongs to the FAD-binding monooxygenase family.</text>
</comment>
<evidence type="ECO:0000256" key="1">
    <source>
        <dbReference type="ARBA" id="ARBA00001974"/>
    </source>
</evidence>
<dbReference type="Proteomes" id="UP001058271">
    <property type="component" value="Chromosome"/>
</dbReference>
<dbReference type="RefSeq" id="WP_260723188.1">
    <property type="nucleotide sequence ID" value="NZ_BAAABS010000017.1"/>
</dbReference>
<keyword evidence="6" id="KW-0503">Monooxygenase</keyword>
<keyword evidence="5" id="KW-0560">Oxidoreductase</keyword>
<reference evidence="7" key="1">
    <citation type="submission" date="2021-04" db="EMBL/GenBank/DDBJ databases">
        <title>Biosynthetic gene clusters of Dactylosporangioum roseum.</title>
        <authorList>
            <person name="Hartkoorn R.C."/>
            <person name="Beaudoing E."/>
            <person name="Hot D."/>
            <person name="Moureu S."/>
        </authorList>
    </citation>
    <scope>NUCLEOTIDE SEQUENCE</scope>
    <source>
        <strain evidence="7">NRRL B-16295</strain>
    </source>
</reference>
<organism evidence="7 8">
    <name type="scientific">Dactylosporangium roseum</name>
    <dbReference type="NCBI Taxonomy" id="47989"/>
    <lineage>
        <taxon>Bacteria</taxon>
        <taxon>Bacillati</taxon>
        <taxon>Actinomycetota</taxon>
        <taxon>Actinomycetes</taxon>
        <taxon>Micromonosporales</taxon>
        <taxon>Micromonosporaceae</taxon>
        <taxon>Dactylosporangium</taxon>
    </lineage>
</organism>
<name>A0ABY5YVZ0_9ACTN</name>
<evidence type="ECO:0000256" key="5">
    <source>
        <dbReference type="ARBA" id="ARBA00023002"/>
    </source>
</evidence>
<proteinExistence type="inferred from homology"/>
<sequence>MSDPSVPPAAGHLDVLIVGAGISGIGAGRYLKTGLPSKSFAILEARPASGGTWDLFRYPGIRSDSDLYTFGYEFKPWRDEESIASAPRILAYLREAATENGLDPHIRYHHKVLAASWSSGDARWTVDVERTDTGERQRLTAGWIFCAGGYYRYDAGFTPHFEGRERFGGPIVHPQDWPDDLDYAGKRVVVIGSGATAVTLVPAMADAAAHVTMLQRTPSYVMPLPKKDTIGNALKKYLGEARGHALTRRKNIARQRAIWWLCQRYPKAARRLIRRVNVRQLPAGYPVDEHFNPPYDPWDQRLCAVPDGDLFRAIRKGTASVVTDRIATFTEHGVLLESGRELEADVIVTATGLNVQALGGVALTVDGIAVHVPDTVAYKGVMLSGVPNFAYAIGYTNSSWTLKVGLLCEHFCRLLAHMDAHGYDICRPEVGDPAMPTRPLLDLGAGYVRRAVARLPRQGARRPWLTSMTYQADVKLLRAGNVADPELHFARATAAATAR</sequence>
<evidence type="ECO:0000256" key="3">
    <source>
        <dbReference type="ARBA" id="ARBA00022630"/>
    </source>
</evidence>
<comment type="cofactor">
    <cofactor evidence="1">
        <name>FAD</name>
        <dbReference type="ChEBI" id="CHEBI:57692"/>
    </cofactor>
</comment>
<dbReference type="EMBL" id="CP073721">
    <property type="protein sequence ID" value="UWZ33908.1"/>
    <property type="molecule type" value="Genomic_DNA"/>
</dbReference>
<dbReference type="InterPro" id="IPR020946">
    <property type="entry name" value="Flavin_mOase-like"/>
</dbReference>
<protein>
    <submittedName>
        <fullName evidence="7">NAD(P)/FAD-dependent oxidoreductase</fullName>
    </submittedName>
</protein>
<dbReference type="Pfam" id="PF13450">
    <property type="entry name" value="NAD_binding_8"/>
    <property type="match status" value="1"/>
</dbReference>
<accession>A0ABY5YVZ0</accession>
<evidence type="ECO:0000256" key="6">
    <source>
        <dbReference type="ARBA" id="ARBA00023033"/>
    </source>
</evidence>
<dbReference type="Gene3D" id="3.50.50.60">
    <property type="entry name" value="FAD/NAD(P)-binding domain"/>
    <property type="match status" value="2"/>
</dbReference>
<gene>
    <name evidence="7" type="ORF">Drose_21830</name>
</gene>
<evidence type="ECO:0000313" key="8">
    <source>
        <dbReference type="Proteomes" id="UP001058271"/>
    </source>
</evidence>
<keyword evidence="4" id="KW-0274">FAD</keyword>
<dbReference type="Pfam" id="PF00743">
    <property type="entry name" value="FMO-like"/>
    <property type="match status" value="1"/>
</dbReference>
<evidence type="ECO:0000256" key="2">
    <source>
        <dbReference type="ARBA" id="ARBA00010139"/>
    </source>
</evidence>
<keyword evidence="3" id="KW-0285">Flavoprotein</keyword>
<dbReference type="SUPFAM" id="SSF51905">
    <property type="entry name" value="FAD/NAD(P)-binding domain"/>
    <property type="match status" value="1"/>
</dbReference>
<dbReference type="PANTHER" id="PTHR43872:SF1">
    <property type="entry name" value="MONOOXYGENASE, PUTATIVE (AFU_ORTHOLOGUE AFUA_8G02570)-RELATED"/>
    <property type="match status" value="1"/>
</dbReference>
<evidence type="ECO:0000256" key="4">
    <source>
        <dbReference type="ARBA" id="ARBA00022827"/>
    </source>
</evidence>
<evidence type="ECO:0000313" key="7">
    <source>
        <dbReference type="EMBL" id="UWZ33908.1"/>
    </source>
</evidence>
<dbReference type="PANTHER" id="PTHR43872">
    <property type="entry name" value="MONOOXYGENASE, PUTATIVE (AFU_ORTHOLOGUE AFUA_8G02570)-RELATED"/>
    <property type="match status" value="1"/>
</dbReference>
<dbReference type="InterPro" id="IPR036188">
    <property type="entry name" value="FAD/NAD-bd_sf"/>
</dbReference>
<dbReference type="InterPro" id="IPR051820">
    <property type="entry name" value="FAD-binding_MO"/>
</dbReference>